<dbReference type="EMBL" id="JAHWGI010001033">
    <property type="protein sequence ID" value="KAK3921123.1"/>
    <property type="molecule type" value="Genomic_DNA"/>
</dbReference>
<evidence type="ECO:0000256" key="1">
    <source>
        <dbReference type="SAM" id="Coils"/>
    </source>
</evidence>
<reference evidence="2" key="2">
    <citation type="journal article" date="2023" name="BMC Genomics">
        <title>Pest status, molecular evolution, and epigenetic factors derived from the genome assembly of Frankliniella fusca, a thysanopteran phytovirus vector.</title>
        <authorList>
            <person name="Catto M.A."/>
            <person name="Labadie P.E."/>
            <person name="Jacobson A.L."/>
            <person name="Kennedy G.G."/>
            <person name="Srinivasan R."/>
            <person name="Hunt B.G."/>
        </authorList>
    </citation>
    <scope>NUCLEOTIDE SEQUENCE</scope>
    <source>
        <strain evidence="2">PL_HMW_Pooled</strain>
    </source>
</reference>
<proteinExistence type="predicted"/>
<feature type="coiled-coil region" evidence="1">
    <location>
        <begin position="27"/>
        <end position="68"/>
    </location>
</feature>
<accession>A0AAE1LIQ4</accession>
<dbReference type="AlphaFoldDB" id="A0AAE1LIQ4"/>
<keyword evidence="1" id="KW-0175">Coiled coil</keyword>
<sequence length="127" mass="15232">MDSTVSMTTDIKAIICLTLNRRKIMTNRKFEEQYAKLNHEFHTYKRKLEESKRAFREIQKELSTTNESLEDESEMTAKFTEAAMAAHKTLREVANNMHRIDREMTLLGRKMMMKIHKDQIEREEKYQ</sequence>
<comment type="caution">
    <text evidence="2">The sequence shown here is derived from an EMBL/GenBank/DDBJ whole genome shotgun (WGS) entry which is preliminary data.</text>
</comment>
<keyword evidence="3" id="KW-1185">Reference proteome</keyword>
<dbReference type="Proteomes" id="UP001219518">
    <property type="component" value="Unassembled WGS sequence"/>
</dbReference>
<gene>
    <name evidence="2" type="ORF">KUF71_010338</name>
</gene>
<evidence type="ECO:0000313" key="2">
    <source>
        <dbReference type="EMBL" id="KAK3921123.1"/>
    </source>
</evidence>
<name>A0AAE1LIQ4_9NEOP</name>
<organism evidence="2 3">
    <name type="scientific">Frankliniella fusca</name>
    <dbReference type="NCBI Taxonomy" id="407009"/>
    <lineage>
        <taxon>Eukaryota</taxon>
        <taxon>Metazoa</taxon>
        <taxon>Ecdysozoa</taxon>
        <taxon>Arthropoda</taxon>
        <taxon>Hexapoda</taxon>
        <taxon>Insecta</taxon>
        <taxon>Pterygota</taxon>
        <taxon>Neoptera</taxon>
        <taxon>Paraneoptera</taxon>
        <taxon>Thysanoptera</taxon>
        <taxon>Terebrantia</taxon>
        <taxon>Thripoidea</taxon>
        <taxon>Thripidae</taxon>
        <taxon>Frankliniella</taxon>
    </lineage>
</organism>
<evidence type="ECO:0000313" key="3">
    <source>
        <dbReference type="Proteomes" id="UP001219518"/>
    </source>
</evidence>
<protein>
    <submittedName>
        <fullName evidence="2">Cell cycle and apoptosis regulator protein 2</fullName>
    </submittedName>
</protein>
<reference evidence="2" key="1">
    <citation type="submission" date="2021-07" db="EMBL/GenBank/DDBJ databases">
        <authorList>
            <person name="Catto M.A."/>
            <person name="Jacobson A."/>
            <person name="Kennedy G."/>
            <person name="Labadie P."/>
            <person name="Hunt B.G."/>
            <person name="Srinivasan R."/>
        </authorList>
    </citation>
    <scope>NUCLEOTIDE SEQUENCE</scope>
    <source>
        <strain evidence="2">PL_HMW_Pooled</strain>
        <tissue evidence="2">Head</tissue>
    </source>
</reference>